<protein>
    <recommendedName>
        <fullName evidence="2">Methyltransferase FkbM domain-containing protein</fullName>
    </recommendedName>
</protein>
<evidence type="ECO:0000313" key="3">
    <source>
        <dbReference type="EMBL" id="CAD6189369.1"/>
    </source>
</evidence>
<feature type="transmembrane region" description="Helical" evidence="1">
    <location>
        <begin position="21"/>
        <end position="40"/>
    </location>
</feature>
<dbReference type="PANTHER" id="PTHR22989">
    <property type="entry name" value="UNCHARACTERIZED DUF13 C.ELEGANS"/>
    <property type="match status" value="1"/>
</dbReference>
<keyword evidence="1" id="KW-0812">Transmembrane</keyword>
<reference evidence="3" key="1">
    <citation type="submission" date="2020-10" db="EMBL/GenBank/DDBJ databases">
        <authorList>
            <person name="Kikuchi T."/>
        </authorList>
    </citation>
    <scope>NUCLEOTIDE SEQUENCE</scope>
    <source>
        <strain evidence="3">NKZ352</strain>
    </source>
</reference>
<organism evidence="3 4">
    <name type="scientific">Caenorhabditis auriculariae</name>
    <dbReference type="NCBI Taxonomy" id="2777116"/>
    <lineage>
        <taxon>Eukaryota</taxon>
        <taxon>Metazoa</taxon>
        <taxon>Ecdysozoa</taxon>
        <taxon>Nematoda</taxon>
        <taxon>Chromadorea</taxon>
        <taxon>Rhabditida</taxon>
        <taxon>Rhabditina</taxon>
        <taxon>Rhabditomorpha</taxon>
        <taxon>Rhabditoidea</taxon>
        <taxon>Rhabditidae</taxon>
        <taxon>Peloderinae</taxon>
        <taxon>Caenorhabditis</taxon>
    </lineage>
</organism>
<dbReference type="AlphaFoldDB" id="A0A8S1H0R5"/>
<feature type="domain" description="Methyltransferase FkbM" evidence="2">
    <location>
        <begin position="92"/>
        <end position="283"/>
    </location>
</feature>
<keyword evidence="1" id="KW-0472">Membrane</keyword>
<comment type="caution">
    <text evidence="3">The sequence shown here is derived from an EMBL/GenBank/DDBJ whole genome shotgun (WGS) entry which is preliminary data.</text>
</comment>
<dbReference type="InterPro" id="IPR006342">
    <property type="entry name" value="FkbM_mtfrase"/>
</dbReference>
<evidence type="ECO:0000313" key="4">
    <source>
        <dbReference type="Proteomes" id="UP000835052"/>
    </source>
</evidence>
<dbReference type="Proteomes" id="UP000835052">
    <property type="component" value="Unassembled WGS sequence"/>
</dbReference>
<dbReference type="PANTHER" id="PTHR22989:SF4">
    <property type="entry name" value="METHYLTRANSFERASE FKBM DOMAIN-CONTAINING PROTEIN"/>
    <property type="match status" value="1"/>
</dbReference>
<dbReference type="EMBL" id="CAJGYM010000010">
    <property type="protein sequence ID" value="CAD6189369.1"/>
    <property type="molecule type" value="Genomic_DNA"/>
</dbReference>
<gene>
    <name evidence="3" type="ORF">CAUJ_LOCUS5288</name>
</gene>
<proteinExistence type="predicted"/>
<keyword evidence="4" id="KW-1185">Reference proteome</keyword>
<evidence type="ECO:0000256" key="1">
    <source>
        <dbReference type="SAM" id="Phobius"/>
    </source>
</evidence>
<sequence length="330" mass="37786">MSSSSSQFLNFLSWRNRYTRLVIGVVAISALVYIFLINNIQENGFELDSKAKGHGDLELSQVTKDTIYVRKVFKDWQTCIQKTADYSEFKKFWDSFSITLEKCKNNTEARLVELVPVKNLDEIKHYIFSPKEEKSVVVTLGIGADVEAEKWIKSKLPADSEFFGADPIVSPNSDLFSPIGIFFPIAVGKDTGLLQSNVRLDDGNYKMTTMANIDVITFFTKLMNRTLIDHLFLDNEGPEYDLLPMMAKNAEFDAHNIVICHMNVEIHHAPVGSDKAEKFVRMMKQIFADGRYVPIRAVNALHQRTFFINVDHPYCINKYLTQFFPVQKQL</sequence>
<name>A0A8S1H0R5_9PELO</name>
<keyword evidence="1" id="KW-1133">Transmembrane helix</keyword>
<accession>A0A8S1H0R5</accession>
<dbReference type="Pfam" id="PF05050">
    <property type="entry name" value="Methyltransf_21"/>
    <property type="match status" value="1"/>
</dbReference>
<evidence type="ECO:0000259" key="2">
    <source>
        <dbReference type="Pfam" id="PF05050"/>
    </source>
</evidence>
<dbReference type="OrthoDB" id="5867391at2759"/>